<accession>A0ABV5G456</accession>
<evidence type="ECO:0000313" key="2">
    <source>
        <dbReference type="EMBL" id="MFB9073724.1"/>
    </source>
</evidence>
<dbReference type="EMBL" id="JBHMFI010000001">
    <property type="protein sequence ID" value="MFB9073724.1"/>
    <property type="molecule type" value="Genomic_DNA"/>
</dbReference>
<evidence type="ECO:0000313" key="3">
    <source>
        <dbReference type="Proteomes" id="UP001589575"/>
    </source>
</evidence>
<evidence type="ECO:0008006" key="4">
    <source>
        <dbReference type="Google" id="ProtNLM"/>
    </source>
</evidence>
<sequence>MTRHGHAGTRNGTDRQPHPEPRLPPPIGGTMTAQPLEDLRQTLAADGYILTIDESGDRLDARIRAEDGVCGDCLVPKNLMAAMISNATGTAADSIDITYPTEIGDDGQLV</sequence>
<organism evidence="2 3">
    <name type="scientific">Citricoccus parietis</name>
    <dbReference type="NCBI Taxonomy" id="592307"/>
    <lineage>
        <taxon>Bacteria</taxon>
        <taxon>Bacillati</taxon>
        <taxon>Actinomycetota</taxon>
        <taxon>Actinomycetes</taxon>
        <taxon>Micrococcales</taxon>
        <taxon>Micrococcaceae</taxon>
        <taxon>Citricoccus</taxon>
    </lineage>
</organism>
<comment type="caution">
    <text evidence="2">The sequence shown here is derived from an EMBL/GenBank/DDBJ whole genome shotgun (WGS) entry which is preliminary data.</text>
</comment>
<evidence type="ECO:0000256" key="1">
    <source>
        <dbReference type="SAM" id="MobiDB-lite"/>
    </source>
</evidence>
<feature type="region of interest" description="Disordered" evidence="1">
    <location>
        <begin position="1"/>
        <end position="33"/>
    </location>
</feature>
<dbReference type="Proteomes" id="UP001589575">
    <property type="component" value="Unassembled WGS sequence"/>
</dbReference>
<reference evidence="2 3" key="1">
    <citation type="submission" date="2024-09" db="EMBL/GenBank/DDBJ databases">
        <authorList>
            <person name="Sun Q."/>
            <person name="Mori K."/>
        </authorList>
    </citation>
    <scope>NUCLEOTIDE SEQUENCE [LARGE SCALE GENOMIC DNA]</scope>
    <source>
        <strain evidence="2 3">CCM 7609</strain>
    </source>
</reference>
<keyword evidence="3" id="KW-1185">Reference proteome</keyword>
<name>A0ABV5G456_9MICC</name>
<feature type="compositionally biased region" description="Basic and acidic residues" evidence="1">
    <location>
        <begin position="12"/>
        <end position="21"/>
    </location>
</feature>
<gene>
    <name evidence="2" type="ORF">ACFFX0_21975</name>
</gene>
<protein>
    <recommendedName>
        <fullName evidence="4">NifU family protein</fullName>
    </recommendedName>
</protein>
<proteinExistence type="predicted"/>